<dbReference type="CDD" id="cd10170">
    <property type="entry name" value="ASKHA_NBD_HSP70"/>
    <property type="match status" value="1"/>
</dbReference>
<dbReference type="OMA" id="CHVEAHI"/>
<keyword evidence="5" id="KW-1185">Reference proteome</keyword>
<dbReference type="InterPro" id="IPR013126">
    <property type="entry name" value="Hsp_70_fam"/>
</dbReference>
<evidence type="ECO:0000256" key="1">
    <source>
        <dbReference type="ARBA" id="ARBA00022741"/>
    </source>
</evidence>
<evidence type="ECO:0000313" key="5">
    <source>
        <dbReference type="Proteomes" id="UP000184499"/>
    </source>
</evidence>
<reference evidence="5" key="1">
    <citation type="journal article" date="2017" name="Genome Biol.">
        <title>Comparative genomics reveals high biological diversity and specific adaptations in the industrially and medically important fungal genus Aspergillus.</title>
        <authorList>
            <person name="de Vries R.P."/>
            <person name="Riley R."/>
            <person name="Wiebenga A."/>
            <person name="Aguilar-Osorio G."/>
            <person name="Amillis S."/>
            <person name="Uchima C.A."/>
            <person name="Anderluh G."/>
            <person name="Asadollahi M."/>
            <person name="Askin M."/>
            <person name="Barry K."/>
            <person name="Battaglia E."/>
            <person name="Bayram O."/>
            <person name="Benocci T."/>
            <person name="Braus-Stromeyer S.A."/>
            <person name="Caldana C."/>
            <person name="Canovas D."/>
            <person name="Cerqueira G.C."/>
            <person name="Chen F."/>
            <person name="Chen W."/>
            <person name="Choi C."/>
            <person name="Clum A."/>
            <person name="Dos Santos R.A."/>
            <person name="Damasio A.R."/>
            <person name="Diallinas G."/>
            <person name="Emri T."/>
            <person name="Fekete E."/>
            <person name="Flipphi M."/>
            <person name="Freyberg S."/>
            <person name="Gallo A."/>
            <person name="Gournas C."/>
            <person name="Habgood R."/>
            <person name="Hainaut M."/>
            <person name="Harispe M.L."/>
            <person name="Henrissat B."/>
            <person name="Hilden K.S."/>
            <person name="Hope R."/>
            <person name="Hossain A."/>
            <person name="Karabika E."/>
            <person name="Karaffa L."/>
            <person name="Karanyi Z."/>
            <person name="Krasevec N."/>
            <person name="Kuo A."/>
            <person name="Kusch H."/>
            <person name="LaButti K."/>
            <person name="Lagendijk E.L."/>
            <person name="Lapidus A."/>
            <person name="Levasseur A."/>
            <person name="Lindquist E."/>
            <person name="Lipzen A."/>
            <person name="Logrieco A.F."/>
            <person name="MacCabe A."/>
            <person name="Maekelae M.R."/>
            <person name="Malavazi I."/>
            <person name="Melin P."/>
            <person name="Meyer V."/>
            <person name="Mielnichuk N."/>
            <person name="Miskei M."/>
            <person name="Molnar A.P."/>
            <person name="Mule G."/>
            <person name="Ngan C.Y."/>
            <person name="Orejas M."/>
            <person name="Orosz E."/>
            <person name="Ouedraogo J.P."/>
            <person name="Overkamp K.M."/>
            <person name="Park H.-S."/>
            <person name="Perrone G."/>
            <person name="Piumi F."/>
            <person name="Punt P.J."/>
            <person name="Ram A.F."/>
            <person name="Ramon A."/>
            <person name="Rauscher S."/>
            <person name="Record E."/>
            <person name="Riano-Pachon D.M."/>
            <person name="Robert V."/>
            <person name="Roehrig J."/>
            <person name="Ruller R."/>
            <person name="Salamov A."/>
            <person name="Salih N.S."/>
            <person name="Samson R.A."/>
            <person name="Sandor E."/>
            <person name="Sanguinetti M."/>
            <person name="Schuetze T."/>
            <person name="Sepcic K."/>
            <person name="Shelest E."/>
            <person name="Sherlock G."/>
            <person name="Sophianopoulou V."/>
            <person name="Squina F.M."/>
            <person name="Sun H."/>
            <person name="Susca A."/>
            <person name="Todd R.B."/>
            <person name="Tsang A."/>
            <person name="Unkles S.E."/>
            <person name="van de Wiele N."/>
            <person name="van Rossen-Uffink D."/>
            <person name="Oliveira J.V."/>
            <person name="Vesth T.C."/>
            <person name="Visser J."/>
            <person name="Yu J.-H."/>
            <person name="Zhou M."/>
            <person name="Andersen M.R."/>
            <person name="Archer D.B."/>
            <person name="Baker S.E."/>
            <person name="Benoit I."/>
            <person name="Brakhage A.A."/>
            <person name="Braus G.H."/>
            <person name="Fischer R."/>
            <person name="Frisvad J.C."/>
            <person name="Goldman G.H."/>
            <person name="Houbraken J."/>
            <person name="Oakley B."/>
            <person name="Pocsi I."/>
            <person name="Scazzocchio C."/>
            <person name="Seiboth B."/>
            <person name="vanKuyk P.A."/>
            <person name="Wortman J."/>
            <person name="Dyer P.S."/>
            <person name="Grigoriev I.V."/>
        </authorList>
    </citation>
    <scope>NUCLEOTIDE SEQUENCE [LARGE SCALE GENOMIC DNA]</scope>
    <source>
        <strain evidence="5">CBS 101740 / IMI 381727 / IBT 21946</strain>
    </source>
</reference>
<dbReference type="InterPro" id="IPR043129">
    <property type="entry name" value="ATPase_NBD"/>
</dbReference>
<dbReference type="Gene3D" id="3.90.640.10">
    <property type="entry name" value="Actin, Chain A, domain 4"/>
    <property type="match status" value="1"/>
</dbReference>
<organism evidence="4 5">
    <name type="scientific">Aspergillus brasiliensis (strain CBS 101740 / IMI 381727 / IBT 21946)</name>
    <dbReference type="NCBI Taxonomy" id="767769"/>
    <lineage>
        <taxon>Eukaryota</taxon>
        <taxon>Fungi</taxon>
        <taxon>Dikarya</taxon>
        <taxon>Ascomycota</taxon>
        <taxon>Pezizomycotina</taxon>
        <taxon>Eurotiomycetes</taxon>
        <taxon>Eurotiomycetidae</taxon>
        <taxon>Eurotiales</taxon>
        <taxon>Aspergillaceae</taxon>
        <taxon>Aspergillus</taxon>
        <taxon>Aspergillus subgen. Circumdati</taxon>
    </lineage>
</organism>
<dbReference type="RefSeq" id="XP_067477111.1">
    <property type="nucleotide sequence ID" value="XM_067621834.1"/>
</dbReference>
<dbReference type="PANTHER" id="PTHR42749">
    <property type="entry name" value="CELL SHAPE-DETERMINING PROTEIN MREB"/>
    <property type="match status" value="1"/>
</dbReference>
<dbReference type="STRING" id="767769.A0A1L9UDW9"/>
<accession>A0A1L9UDW9</accession>
<dbReference type="PANTHER" id="PTHR42749:SF1">
    <property type="entry name" value="CELL SHAPE-DETERMINING PROTEIN MREB"/>
    <property type="match status" value="1"/>
</dbReference>
<feature type="compositionally biased region" description="Low complexity" evidence="3">
    <location>
        <begin position="423"/>
        <end position="434"/>
    </location>
</feature>
<dbReference type="SUPFAM" id="SSF53067">
    <property type="entry name" value="Actin-like ATPase domain"/>
    <property type="match status" value="2"/>
</dbReference>
<keyword evidence="2" id="KW-0067">ATP-binding</keyword>
<name>A0A1L9UDW9_ASPBC</name>
<dbReference type="AlphaFoldDB" id="A0A1L9UDW9"/>
<sequence length="548" mass="60462">MDRTQEIVASVDYGTTNTSVAWRHPASEDVRFVDSWPGAQTPSTRVPSRIAYSRTQGNGNLNNPAWGYEITKEHVVASWIKLFLEPVVKEEIIADDNEQWKDAMGILLRPGGRDPTSIIQDFLTLLRCHVEAHIERMCGVHRLERLPITYILTVPATWSEEATTSMKEAARAAGLRGIDGNDPLVLSEPEAALTTMLCDPDIPIQAGDGVVVCDCGGGTLDIGTYFIHEKKIGAYRTLSNHTDSSGGSTMIDRAFITITSSQVAPSRFHPVDHLMSSFEDAKHAFQGTVGPAIRITYRTRKNIRILEVTRSDMYQLQYPLIVRICTILTAQINRAHQLFGRPIIKHVYISGGAASSVYLHNAIRGIFANSDIKVHRHTMPMIAVAEGAARWAHNRLLPVEQLHRHYGVESSVTPDGAMDLNNQGPQGPQGSQGPPVTWLYNFGSRYSIGESRSAKFSCRVFQDFPFAVINIYDSGQEGVPPARANPGNGVRNIGRVFCNFVEVVTSGGIADGGTIDVTLHLTLHRSKIHVKATCLNLFFGEVEIERFH</sequence>
<gene>
    <name evidence="4" type="ORF">ASPBRDRAFT_208576</name>
</gene>
<dbReference type="GO" id="GO:0140662">
    <property type="term" value="F:ATP-dependent protein folding chaperone"/>
    <property type="evidence" value="ECO:0007669"/>
    <property type="project" value="InterPro"/>
</dbReference>
<dbReference type="VEuPathDB" id="FungiDB:ASPBRDRAFT_208576"/>
<evidence type="ECO:0000313" key="4">
    <source>
        <dbReference type="EMBL" id="OJJ69862.1"/>
    </source>
</evidence>
<keyword evidence="1" id="KW-0547">Nucleotide-binding</keyword>
<proteinExistence type="predicted"/>
<dbReference type="OrthoDB" id="2963168at2759"/>
<evidence type="ECO:0000256" key="3">
    <source>
        <dbReference type="SAM" id="MobiDB-lite"/>
    </source>
</evidence>
<feature type="region of interest" description="Disordered" evidence="3">
    <location>
        <begin position="413"/>
        <end position="434"/>
    </location>
</feature>
<dbReference type="EMBL" id="KV878687">
    <property type="protein sequence ID" value="OJJ69862.1"/>
    <property type="molecule type" value="Genomic_DNA"/>
</dbReference>
<dbReference type="Proteomes" id="UP000184499">
    <property type="component" value="Unassembled WGS sequence"/>
</dbReference>
<dbReference type="Pfam" id="PF00012">
    <property type="entry name" value="HSP70"/>
    <property type="match status" value="1"/>
</dbReference>
<dbReference type="GO" id="GO:0005524">
    <property type="term" value="F:ATP binding"/>
    <property type="evidence" value="ECO:0007669"/>
    <property type="project" value="UniProtKB-KW"/>
</dbReference>
<dbReference type="GeneID" id="93574322"/>
<dbReference type="Gene3D" id="3.30.420.40">
    <property type="match status" value="2"/>
</dbReference>
<protein>
    <submittedName>
        <fullName evidence="4">Uncharacterized protein</fullName>
    </submittedName>
</protein>
<evidence type="ECO:0000256" key="2">
    <source>
        <dbReference type="ARBA" id="ARBA00022840"/>
    </source>
</evidence>